<reference evidence="1 2" key="1">
    <citation type="submission" date="2016-02" db="EMBL/GenBank/DDBJ databases">
        <title>Genome analysis of coral dinoflagellate symbionts highlights evolutionary adaptations to a symbiotic lifestyle.</title>
        <authorList>
            <person name="Aranda M."/>
            <person name="Li Y."/>
            <person name="Liew Y.J."/>
            <person name="Baumgarten S."/>
            <person name="Simakov O."/>
            <person name="Wilson M."/>
            <person name="Piel J."/>
            <person name="Ashoor H."/>
            <person name="Bougouffa S."/>
            <person name="Bajic V.B."/>
            <person name="Ryu T."/>
            <person name="Ravasi T."/>
            <person name="Bayer T."/>
            <person name="Micklem G."/>
            <person name="Kim H."/>
            <person name="Bhak J."/>
            <person name="Lajeunesse T.C."/>
            <person name="Voolstra C.R."/>
        </authorList>
    </citation>
    <scope>NUCLEOTIDE SEQUENCE [LARGE SCALE GENOMIC DNA]</scope>
    <source>
        <strain evidence="1 2">CCMP2467</strain>
    </source>
</reference>
<sequence>MQPYEPKTKKPVVHRAIFEAIKQRIKHWESDATIIAGRFGSGKSVAVREALRGVQGVFVHSIEDADWKDKLFKRLGLAGPDMLEDVLCRVQAQLEKLGGLSKVPIIVLDIPRTTMEGMDTVSSFAKYLCSDDTMKAAAHVIVCASSAAMAMAFDAGGEQRQKNYWVEDFTDDEAKEFLALRGHREDWEQFVQACGYRALDLDLTCGDYEGPATLAAKKEEMDKKARKEVLRFKDQCKIAGDTGKEILEELLANRQAGKGADELCTAASPKDVAMWIRERGYHSVIWHTVKQEYQFASELHANAATEILKSTPSRRHNWP</sequence>
<dbReference type="EMBL" id="LSRX01000518">
    <property type="protein sequence ID" value="OLP95034.1"/>
    <property type="molecule type" value="Genomic_DNA"/>
</dbReference>
<proteinExistence type="predicted"/>
<evidence type="ECO:0000313" key="2">
    <source>
        <dbReference type="Proteomes" id="UP000186817"/>
    </source>
</evidence>
<dbReference type="OrthoDB" id="419630at2759"/>
<accession>A0A1Q9DIP1</accession>
<dbReference type="AlphaFoldDB" id="A0A1Q9DIP1"/>
<comment type="caution">
    <text evidence="1">The sequence shown here is derived from an EMBL/GenBank/DDBJ whole genome shotgun (WGS) entry which is preliminary data.</text>
</comment>
<evidence type="ECO:0008006" key="3">
    <source>
        <dbReference type="Google" id="ProtNLM"/>
    </source>
</evidence>
<protein>
    <recommendedName>
        <fullName evidence="3">AAA+ ATPase domain-containing protein</fullName>
    </recommendedName>
</protein>
<keyword evidence="2" id="KW-1185">Reference proteome</keyword>
<name>A0A1Q9DIP1_SYMMI</name>
<gene>
    <name evidence="1" type="ORF">AK812_SmicGene22840</name>
</gene>
<evidence type="ECO:0000313" key="1">
    <source>
        <dbReference type="EMBL" id="OLP95034.1"/>
    </source>
</evidence>
<organism evidence="1 2">
    <name type="scientific">Symbiodinium microadriaticum</name>
    <name type="common">Dinoflagellate</name>
    <name type="synonym">Zooxanthella microadriatica</name>
    <dbReference type="NCBI Taxonomy" id="2951"/>
    <lineage>
        <taxon>Eukaryota</taxon>
        <taxon>Sar</taxon>
        <taxon>Alveolata</taxon>
        <taxon>Dinophyceae</taxon>
        <taxon>Suessiales</taxon>
        <taxon>Symbiodiniaceae</taxon>
        <taxon>Symbiodinium</taxon>
    </lineage>
</organism>
<dbReference type="Proteomes" id="UP000186817">
    <property type="component" value="Unassembled WGS sequence"/>
</dbReference>